<name>A0ABV7L222_9PROT</name>
<dbReference type="InterPro" id="IPR036889">
    <property type="entry name" value="mOase_MmoB_DmpM_sf"/>
</dbReference>
<comment type="similarity">
    <text evidence="1">Belongs to the TmoD/XamoD family.</text>
</comment>
<dbReference type="EMBL" id="JBHRTR010000028">
    <property type="protein sequence ID" value="MFC3228463.1"/>
    <property type="molecule type" value="Genomic_DNA"/>
</dbReference>
<dbReference type="Pfam" id="PF02406">
    <property type="entry name" value="MmoB_DmpM"/>
    <property type="match status" value="1"/>
</dbReference>
<organism evidence="2 3">
    <name type="scientific">Marinibaculum pumilum</name>
    <dbReference type="NCBI Taxonomy" id="1766165"/>
    <lineage>
        <taxon>Bacteria</taxon>
        <taxon>Pseudomonadati</taxon>
        <taxon>Pseudomonadota</taxon>
        <taxon>Alphaproteobacteria</taxon>
        <taxon>Rhodospirillales</taxon>
        <taxon>Rhodospirillaceae</taxon>
        <taxon>Marinibaculum</taxon>
    </lineage>
</organism>
<protein>
    <submittedName>
        <fullName evidence="2">MmoB/DmpM family protein</fullName>
    </submittedName>
</protein>
<dbReference type="Gene3D" id="3.90.56.10">
    <property type="entry name" value="Monooxygenase component MmoB/DmpM"/>
    <property type="match status" value="1"/>
</dbReference>
<dbReference type="SUPFAM" id="SSF56029">
    <property type="entry name" value="Monooxygenase (hydroxylase) regulatory protein"/>
    <property type="match status" value="1"/>
</dbReference>
<keyword evidence="3" id="KW-1185">Reference proteome</keyword>
<dbReference type="RefSeq" id="WP_379901597.1">
    <property type="nucleotide sequence ID" value="NZ_JBHRTR010000028.1"/>
</dbReference>
<evidence type="ECO:0000256" key="1">
    <source>
        <dbReference type="ARBA" id="ARBA00006313"/>
    </source>
</evidence>
<reference evidence="3" key="1">
    <citation type="journal article" date="2019" name="Int. J. Syst. Evol. Microbiol.">
        <title>The Global Catalogue of Microorganisms (GCM) 10K type strain sequencing project: providing services to taxonomists for standard genome sequencing and annotation.</title>
        <authorList>
            <consortium name="The Broad Institute Genomics Platform"/>
            <consortium name="The Broad Institute Genome Sequencing Center for Infectious Disease"/>
            <person name="Wu L."/>
            <person name="Ma J."/>
        </authorList>
    </citation>
    <scope>NUCLEOTIDE SEQUENCE [LARGE SCALE GENOMIC DNA]</scope>
    <source>
        <strain evidence="3">KCTC 42964</strain>
    </source>
</reference>
<comment type="caution">
    <text evidence="2">The sequence shown here is derived from an EMBL/GenBank/DDBJ whole genome shotgun (WGS) entry which is preliminary data.</text>
</comment>
<accession>A0ABV7L222</accession>
<sequence length="101" mass="11213">MSPSVFRDNSGHVAMELMKGEVADAVLEAVRETHDGVSVSELPGYVIIEVKGRLDLEAEAVRDELGRDDWVMTDLNEIMHAFAGNVETFTVDRLVLSRPQK</sequence>
<proteinExistence type="inferred from homology"/>
<gene>
    <name evidence="2" type="ORF">ACFOGJ_14560</name>
</gene>
<evidence type="ECO:0000313" key="2">
    <source>
        <dbReference type="EMBL" id="MFC3228463.1"/>
    </source>
</evidence>
<dbReference type="InterPro" id="IPR003454">
    <property type="entry name" value="MOase_MmoB_DmpM"/>
</dbReference>
<dbReference type="Proteomes" id="UP001595528">
    <property type="component" value="Unassembled WGS sequence"/>
</dbReference>
<evidence type="ECO:0000313" key="3">
    <source>
        <dbReference type="Proteomes" id="UP001595528"/>
    </source>
</evidence>